<dbReference type="PANTHER" id="PTHR28262">
    <property type="entry name" value="DASH COMPLEX SUBUNIT SPC19"/>
    <property type="match status" value="1"/>
</dbReference>
<evidence type="ECO:0000256" key="4">
    <source>
        <dbReference type="ARBA" id="ARBA00008952"/>
    </source>
</evidence>
<evidence type="ECO:0000256" key="2">
    <source>
        <dbReference type="ARBA" id="ARBA00004186"/>
    </source>
</evidence>
<dbReference type="GO" id="GO:0008608">
    <property type="term" value="P:attachment of spindle microtubules to kinetochore"/>
    <property type="evidence" value="ECO:0007669"/>
    <property type="project" value="InterPro"/>
</dbReference>
<evidence type="ECO:0000256" key="3">
    <source>
        <dbReference type="ARBA" id="ARBA00004629"/>
    </source>
</evidence>
<keyword evidence="10" id="KW-0539">Nucleus</keyword>
<accession>A0A3M7J5C1</accession>
<evidence type="ECO:0000256" key="10">
    <source>
        <dbReference type="ARBA" id="ARBA00023242"/>
    </source>
</evidence>
<dbReference type="InterPro" id="IPR013251">
    <property type="entry name" value="DASH_Spc19"/>
</dbReference>
<protein>
    <recommendedName>
        <fullName evidence="5">DASH complex subunit SPC19</fullName>
    </recommendedName>
    <alternativeName>
        <fullName evidence="12">Outer kinetochore protein SPC19</fullName>
    </alternativeName>
</protein>
<feature type="region of interest" description="Disordered" evidence="13">
    <location>
        <begin position="105"/>
        <end position="144"/>
    </location>
</feature>
<evidence type="ECO:0000256" key="9">
    <source>
        <dbReference type="ARBA" id="ARBA00023212"/>
    </source>
</evidence>
<keyword evidence="7" id="KW-0963">Cytoplasm</keyword>
<organism evidence="14 15">
    <name type="scientific">Hortaea werneckii</name>
    <name type="common">Black yeast</name>
    <name type="synonym">Cladosporium werneckii</name>
    <dbReference type="NCBI Taxonomy" id="91943"/>
    <lineage>
        <taxon>Eukaryota</taxon>
        <taxon>Fungi</taxon>
        <taxon>Dikarya</taxon>
        <taxon>Ascomycota</taxon>
        <taxon>Pezizomycotina</taxon>
        <taxon>Dothideomycetes</taxon>
        <taxon>Dothideomycetidae</taxon>
        <taxon>Mycosphaerellales</taxon>
        <taxon>Teratosphaeriaceae</taxon>
        <taxon>Hortaea</taxon>
    </lineage>
</organism>
<evidence type="ECO:0000256" key="8">
    <source>
        <dbReference type="ARBA" id="ARBA00022838"/>
    </source>
</evidence>
<evidence type="ECO:0000313" key="14">
    <source>
        <dbReference type="EMBL" id="RMZ32903.1"/>
    </source>
</evidence>
<reference evidence="14 15" key="1">
    <citation type="journal article" date="2018" name="BMC Genomics">
        <title>Genomic evidence for intraspecific hybridization in a clonal and extremely halotolerant yeast.</title>
        <authorList>
            <person name="Gostincar C."/>
            <person name="Stajich J.E."/>
            <person name="Zupancic J."/>
            <person name="Zalar P."/>
            <person name="Gunde-Cimerman N."/>
        </authorList>
    </citation>
    <scope>NUCLEOTIDE SEQUENCE [LARGE SCALE GENOMIC DNA]</scope>
    <source>
        <strain evidence="14 15">EXF-120</strain>
    </source>
</reference>
<evidence type="ECO:0000256" key="7">
    <source>
        <dbReference type="ARBA" id="ARBA00022490"/>
    </source>
</evidence>
<dbReference type="EMBL" id="QWIT01000057">
    <property type="protein sequence ID" value="RMZ32903.1"/>
    <property type="molecule type" value="Genomic_DNA"/>
</dbReference>
<sequence>MESSHHSALQGCVSSLRSSMHLLDSSISILDAGVSDYPRLSKVLQTTRHFELVGEQDLQNAQNGLMSEIEPEVATLLSRVEIYLDKLQRREQSLIAKAELQEGRLSRPAAAQRNSSTARETATANPATERAGAGGLSQAEEARLQQMRQKKERLSYACMDICKKQDRVGEWRSRSVILAAQLSSDFVTKYCETIKSSTGLHSRLKSTFAAS</sequence>
<evidence type="ECO:0000256" key="6">
    <source>
        <dbReference type="ARBA" id="ARBA00022454"/>
    </source>
</evidence>
<comment type="caution">
    <text evidence="14">The sequence shown here is derived from an EMBL/GenBank/DDBJ whole genome shotgun (WGS) entry which is preliminary data.</text>
</comment>
<keyword evidence="6" id="KW-0158">Chromosome</keyword>
<evidence type="ECO:0000256" key="12">
    <source>
        <dbReference type="ARBA" id="ARBA00032583"/>
    </source>
</evidence>
<dbReference type="OrthoDB" id="3361333at2759"/>
<dbReference type="GO" id="GO:0005876">
    <property type="term" value="C:spindle microtubule"/>
    <property type="evidence" value="ECO:0007669"/>
    <property type="project" value="InterPro"/>
</dbReference>
<comment type="similarity">
    <text evidence="4">Belongs to the DASH complex SPC19 family.</text>
</comment>
<proteinExistence type="inferred from homology"/>
<comment type="subcellular location">
    <subcellularLocation>
        <location evidence="3">Chromosome</location>
        <location evidence="3">Centromere</location>
        <location evidence="3">Kinetochore</location>
    </subcellularLocation>
    <subcellularLocation>
        <location evidence="2">Cytoplasm</location>
        <location evidence="2">Cytoskeleton</location>
        <location evidence="2">Spindle</location>
    </subcellularLocation>
    <subcellularLocation>
        <location evidence="1">Nucleus</location>
    </subcellularLocation>
</comment>
<evidence type="ECO:0000256" key="13">
    <source>
        <dbReference type="SAM" id="MobiDB-lite"/>
    </source>
</evidence>
<dbReference type="AlphaFoldDB" id="A0A3M7J5C1"/>
<evidence type="ECO:0000313" key="15">
    <source>
        <dbReference type="Proteomes" id="UP000281677"/>
    </source>
</evidence>
<evidence type="ECO:0000256" key="5">
    <source>
        <dbReference type="ARBA" id="ARBA00016329"/>
    </source>
</evidence>
<name>A0A3M7J5C1_HORWE</name>
<gene>
    <name evidence="14" type="ORF">D0859_02969</name>
</gene>
<dbReference type="PANTHER" id="PTHR28262:SF1">
    <property type="entry name" value="DASH COMPLEX SUBUNIT SPC19"/>
    <property type="match status" value="1"/>
</dbReference>
<keyword evidence="8" id="KW-0995">Kinetochore</keyword>
<evidence type="ECO:0000256" key="1">
    <source>
        <dbReference type="ARBA" id="ARBA00004123"/>
    </source>
</evidence>
<keyword evidence="9" id="KW-0206">Cytoskeleton</keyword>
<keyword evidence="11" id="KW-0137">Centromere</keyword>
<dbReference type="Pfam" id="PF08287">
    <property type="entry name" value="DASH_Spc19"/>
    <property type="match status" value="1"/>
</dbReference>
<dbReference type="GO" id="GO:0042729">
    <property type="term" value="C:DASH complex"/>
    <property type="evidence" value="ECO:0007669"/>
    <property type="project" value="InterPro"/>
</dbReference>
<dbReference type="Proteomes" id="UP000281677">
    <property type="component" value="Unassembled WGS sequence"/>
</dbReference>
<feature type="compositionally biased region" description="Polar residues" evidence="13">
    <location>
        <begin position="112"/>
        <end position="126"/>
    </location>
</feature>
<evidence type="ECO:0000256" key="11">
    <source>
        <dbReference type="ARBA" id="ARBA00023328"/>
    </source>
</evidence>